<evidence type="ECO:0000256" key="4">
    <source>
        <dbReference type="ARBA" id="ARBA00022714"/>
    </source>
</evidence>
<keyword evidence="9 11" id="KW-0408">Iron</keyword>
<dbReference type="InterPro" id="IPR001433">
    <property type="entry name" value="OxRdtase_FAD/NAD-bd"/>
</dbReference>
<dbReference type="PANTHER" id="PTHR43513:SF3">
    <property type="entry name" value="DIHYDROOROTATE DEHYDROGENASE B (NAD(+)), ELECTRON TRANSFER SUBUNIT-RELATED"/>
    <property type="match status" value="1"/>
</dbReference>
<keyword evidence="10 11" id="KW-0411">Iron-sulfur</keyword>
<keyword evidence="3 11" id="KW-0285">Flavoprotein</keyword>
<dbReference type="PRINTS" id="PR00409">
    <property type="entry name" value="PHDIOXRDTASE"/>
</dbReference>
<dbReference type="InterPro" id="IPR019480">
    <property type="entry name" value="Dihydroorotate_DH_Fe-S-bd"/>
</dbReference>
<dbReference type="Proteomes" id="UP001529340">
    <property type="component" value="Unassembled WGS sequence"/>
</dbReference>
<dbReference type="CDD" id="cd06218">
    <property type="entry name" value="DHOD_e_trans"/>
    <property type="match status" value="1"/>
</dbReference>
<dbReference type="Gene3D" id="3.40.50.80">
    <property type="entry name" value="Nucleotide-binding domain of ferredoxin-NADP reductase (FNR) module"/>
    <property type="match status" value="1"/>
</dbReference>
<comment type="cofactor">
    <cofactor evidence="11">
        <name>[2Fe-2S] cluster</name>
        <dbReference type="ChEBI" id="CHEBI:190135"/>
    </cofactor>
    <text evidence="11">Binds 1 [2Fe-2S] cluster per subunit.</text>
</comment>
<comment type="cofactor">
    <cofactor evidence="11">
        <name>FAD</name>
        <dbReference type="ChEBI" id="CHEBI:57692"/>
    </cofactor>
    <text evidence="11">Binds 1 FAD per subunit.</text>
</comment>
<evidence type="ECO:0000256" key="7">
    <source>
        <dbReference type="ARBA" id="ARBA00022975"/>
    </source>
</evidence>
<dbReference type="SUPFAM" id="SSF52343">
    <property type="entry name" value="Ferredoxin reductase-like, C-terminal NADP-linked domain"/>
    <property type="match status" value="1"/>
</dbReference>
<reference evidence="13 14" key="2">
    <citation type="submission" date="2023-06" db="EMBL/GenBank/DDBJ databases">
        <title>Identification and characterization of horizontal gene transfer across gut microbiota members of farm animals based on homology search.</title>
        <authorList>
            <person name="Schwarzerova J."/>
            <person name="Nykrynova M."/>
            <person name="Jureckova K."/>
            <person name="Cejkova D."/>
            <person name="Rychlik I."/>
        </authorList>
    </citation>
    <scope>NUCLEOTIDE SEQUENCE [LARGE SCALE GENOMIC DNA]</scope>
    <source>
        <strain evidence="13 14">ET39</strain>
    </source>
</reference>
<evidence type="ECO:0000256" key="10">
    <source>
        <dbReference type="ARBA" id="ARBA00023014"/>
    </source>
</evidence>
<feature type="binding site" evidence="11">
    <location>
        <position position="220"/>
    </location>
    <ligand>
        <name>[2Fe-2S] cluster</name>
        <dbReference type="ChEBI" id="CHEBI:190135"/>
    </ligand>
</feature>
<dbReference type="Gene3D" id="2.40.30.10">
    <property type="entry name" value="Translation factors"/>
    <property type="match status" value="1"/>
</dbReference>
<keyword evidence="7 11" id="KW-0665">Pyrimidine biosynthesis</keyword>
<keyword evidence="6 11" id="KW-0274">FAD</keyword>
<feature type="binding site" evidence="11">
    <location>
        <position position="217"/>
    </location>
    <ligand>
        <name>[2Fe-2S] cluster</name>
        <dbReference type="ChEBI" id="CHEBI:190135"/>
    </ligand>
</feature>
<evidence type="ECO:0000256" key="3">
    <source>
        <dbReference type="ARBA" id="ARBA00022630"/>
    </source>
</evidence>
<dbReference type="EMBL" id="JAUDCG010000006">
    <property type="protein sequence ID" value="MDM8156453.1"/>
    <property type="molecule type" value="Genomic_DNA"/>
</dbReference>
<name>A0ABT7U9Z2_9FIRM</name>
<feature type="binding site" evidence="11">
    <location>
        <begin position="48"/>
        <end position="51"/>
    </location>
    <ligand>
        <name>FAD</name>
        <dbReference type="ChEBI" id="CHEBI:57692"/>
    </ligand>
</feature>
<keyword evidence="4 11" id="KW-0001">2Fe-2S</keyword>
<evidence type="ECO:0000256" key="8">
    <source>
        <dbReference type="ARBA" id="ARBA00022982"/>
    </source>
</evidence>
<dbReference type="PROSITE" id="PS51384">
    <property type="entry name" value="FAD_FR"/>
    <property type="match status" value="1"/>
</dbReference>
<dbReference type="HAMAP" id="MF_01211">
    <property type="entry name" value="DHODB_Fe_S_bind"/>
    <property type="match status" value="1"/>
</dbReference>
<dbReference type="InterPro" id="IPR023455">
    <property type="entry name" value="Dihydroorotate_DHASE_ETsu"/>
</dbReference>
<gene>
    <name evidence="11" type="primary">pyrK</name>
    <name evidence="13" type="ORF">QUV96_02230</name>
</gene>
<comment type="subunit">
    <text evidence="11">Heterotetramer of 2 PyrK and 2 PyrD type B subunits.</text>
</comment>
<comment type="caution">
    <text evidence="11">Lacks conserved residue(s) required for the propagation of feature annotation.</text>
</comment>
<reference evidence="14" key="1">
    <citation type="submission" date="2023-06" db="EMBL/GenBank/DDBJ databases">
        <title>Identification and characterization of horizontal gene transfer across gut microbiota members of farm animals based on homology search.</title>
        <authorList>
            <person name="Zeman M."/>
            <person name="Kubasova T."/>
            <person name="Jahodarova E."/>
            <person name="Nykrynova M."/>
            <person name="Rychlik I."/>
        </authorList>
    </citation>
    <scope>NUCLEOTIDE SEQUENCE [LARGE SCALE GENOMIC DNA]</scope>
    <source>
        <strain evidence="14">ET39</strain>
    </source>
</reference>
<evidence type="ECO:0000256" key="9">
    <source>
        <dbReference type="ARBA" id="ARBA00023004"/>
    </source>
</evidence>
<accession>A0ABT7U9Z2</accession>
<keyword evidence="8 11" id="KW-0249">Electron transport</keyword>
<dbReference type="InterPro" id="IPR012165">
    <property type="entry name" value="Cyt_c3_hydrogenase_gsu"/>
</dbReference>
<evidence type="ECO:0000256" key="5">
    <source>
        <dbReference type="ARBA" id="ARBA00022723"/>
    </source>
</evidence>
<keyword evidence="2 11" id="KW-0813">Transport</keyword>
<comment type="function">
    <text evidence="11">Responsible for channeling the electrons from the oxidation of dihydroorotate from the FMN redox center in the PyrD type B subunit to the ultimate electron acceptor NAD(+).</text>
</comment>
<proteinExistence type="inferred from homology"/>
<evidence type="ECO:0000256" key="1">
    <source>
        <dbReference type="ARBA" id="ARBA00006422"/>
    </source>
</evidence>
<keyword evidence="5 11" id="KW-0479">Metal-binding</keyword>
<feature type="binding site" evidence="11">
    <location>
        <position position="235"/>
    </location>
    <ligand>
        <name>[2Fe-2S] cluster</name>
        <dbReference type="ChEBI" id="CHEBI:190135"/>
    </ligand>
</feature>
<keyword evidence="14" id="KW-1185">Reference proteome</keyword>
<dbReference type="RefSeq" id="WP_289606923.1">
    <property type="nucleotide sequence ID" value="NZ_JAUDCG010000006.1"/>
</dbReference>
<comment type="pathway">
    <text evidence="11">Pyrimidine metabolism; UMP biosynthesis via de novo pathway; orotate from (S)-dihydroorotate (NAD(+) route): step 1/1.</text>
</comment>
<dbReference type="Pfam" id="PF10418">
    <property type="entry name" value="DHODB_Fe-S_bind"/>
    <property type="match status" value="1"/>
</dbReference>
<feature type="binding site" evidence="11">
    <location>
        <position position="212"/>
    </location>
    <ligand>
        <name>[2Fe-2S] cluster</name>
        <dbReference type="ChEBI" id="CHEBI:190135"/>
    </ligand>
</feature>
<dbReference type="InterPro" id="IPR037117">
    <property type="entry name" value="Dihydroorotate_DH_ele_sf"/>
</dbReference>
<reference evidence="13 14" key="3">
    <citation type="submission" date="2023-06" db="EMBL/GenBank/DDBJ databases">
        <authorList>
            <person name="Zeman M."/>
            <person name="Kubasova T."/>
            <person name="Jahodarova E."/>
            <person name="Nykrynova M."/>
            <person name="Rychlik I."/>
        </authorList>
    </citation>
    <scope>NUCLEOTIDE SEQUENCE [LARGE SCALE GENOMIC DNA]</scope>
    <source>
        <strain evidence="13 14">ET39</strain>
    </source>
</reference>
<evidence type="ECO:0000259" key="12">
    <source>
        <dbReference type="PROSITE" id="PS51384"/>
    </source>
</evidence>
<dbReference type="InterPro" id="IPR017938">
    <property type="entry name" value="Riboflavin_synthase-like_b-brl"/>
</dbReference>
<dbReference type="InterPro" id="IPR050353">
    <property type="entry name" value="PyrK_electron_transfer"/>
</dbReference>
<feature type="binding site" evidence="11">
    <location>
        <begin position="71"/>
        <end position="72"/>
    </location>
    <ligand>
        <name>FAD</name>
        <dbReference type="ChEBI" id="CHEBI:57692"/>
    </ligand>
</feature>
<dbReference type="InterPro" id="IPR017927">
    <property type="entry name" value="FAD-bd_FR_type"/>
</dbReference>
<dbReference type="Pfam" id="PF00175">
    <property type="entry name" value="NAD_binding_1"/>
    <property type="match status" value="1"/>
</dbReference>
<feature type="domain" description="FAD-binding FR-type" evidence="12">
    <location>
        <begin position="1"/>
        <end position="96"/>
    </location>
</feature>
<sequence length="251" mass="27725">MEQERARILENKEIARDTWRMVLQGAMAAKMEAGQFVNLAIDGFFLRRPISICEVIDEDHFILIYKVVGDGTKKLSELCASQTLDVFGPLGHGYPIEEKEKEVLLIGGGVGVPPLYELAKRYRAIDARVIVVLGFNDADSVFYEDAFRRLGCDVHVATMDGSCGVKGTVIDAIDAAHITTDFVCSCGPLPMLKAVDARYQRGYLSFESRMACGIGACMACIAKDKQEADLYHRICKEGPVFPIGKVAFTWM</sequence>
<dbReference type="PANTHER" id="PTHR43513">
    <property type="entry name" value="DIHYDROOROTATE DEHYDROGENASE B (NAD(+)), ELECTRON TRANSFER SUBUNIT"/>
    <property type="match status" value="1"/>
</dbReference>
<evidence type="ECO:0000256" key="6">
    <source>
        <dbReference type="ARBA" id="ARBA00022827"/>
    </source>
</evidence>
<dbReference type="Gene3D" id="2.10.240.10">
    <property type="entry name" value="Dihydroorotate dehydrogenase, electron transfer subunit"/>
    <property type="match status" value="1"/>
</dbReference>
<comment type="caution">
    <text evidence="13">The sequence shown here is derived from an EMBL/GenBank/DDBJ whole genome shotgun (WGS) entry which is preliminary data.</text>
</comment>
<comment type="similarity">
    <text evidence="1 11">Belongs to the PyrK family.</text>
</comment>
<dbReference type="SUPFAM" id="SSF63380">
    <property type="entry name" value="Riboflavin synthase domain-like"/>
    <property type="match status" value="1"/>
</dbReference>
<evidence type="ECO:0000256" key="11">
    <source>
        <dbReference type="HAMAP-Rule" id="MF_01211"/>
    </source>
</evidence>
<evidence type="ECO:0000256" key="2">
    <source>
        <dbReference type="ARBA" id="ARBA00022448"/>
    </source>
</evidence>
<evidence type="ECO:0000313" key="13">
    <source>
        <dbReference type="EMBL" id="MDM8156453.1"/>
    </source>
</evidence>
<evidence type="ECO:0000313" key="14">
    <source>
        <dbReference type="Proteomes" id="UP001529340"/>
    </source>
</evidence>
<dbReference type="InterPro" id="IPR039261">
    <property type="entry name" value="FNR_nucleotide-bd"/>
</dbReference>
<organism evidence="13 14">
    <name type="scientific">Amedibacillus dolichus</name>
    <dbReference type="NCBI Taxonomy" id="31971"/>
    <lineage>
        <taxon>Bacteria</taxon>
        <taxon>Bacillati</taxon>
        <taxon>Bacillota</taxon>
        <taxon>Erysipelotrichia</taxon>
        <taxon>Erysipelotrichales</taxon>
        <taxon>Erysipelotrichaceae</taxon>
        <taxon>Amedibacillus</taxon>
    </lineage>
</organism>
<dbReference type="PIRSF" id="PIRSF006816">
    <property type="entry name" value="Cyc3_hyd_g"/>
    <property type="match status" value="1"/>
</dbReference>
<protein>
    <recommendedName>
        <fullName evidence="11">Dihydroorotate dehydrogenase B (NAD(+)), electron transfer subunit</fullName>
    </recommendedName>
    <alternativeName>
        <fullName evidence="11">Dihydroorotate oxidase B, electron transfer subunit</fullName>
    </alternativeName>
</protein>